<keyword evidence="1" id="KW-0812">Transmembrane</keyword>
<organism evidence="2 3">
    <name type="scientific">Megavirus chiliensis</name>
    <dbReference type="NCBI Taxonomy" id="1094892"/>
    <lineage>
        <taxon>Viruses</taxon>
        <taxon>Varidnaviria</taxon>
        <taxon>Bamfordvirae</taxon>
        <taxon>Nucleocytoviricota</taxon>
        <taxon>Megaviricetes</taxon>
        <taxon>Imitervirales</taxon>
        <taxon>Mimiviridae</taxon>
        <taxon>Megamimivirinae</taxon>
        <taxon>Megavirus</taxon>
        <taxon>Megavirus chilense</taxon>
    </lineage>
</organism>
<evidence type="ECO:0000256" key="1">
    <source>
        <dbReference type="SAM" id="Phobius"/>
    </source>
</evidence>
<evidence type="ECO:0000313" key="2">
    <source>
        <dbReference type="EMBL" id="WUG43868.1"/>
    </source>
</evidence>
<feature type="transmembrane region" description="Helical" evidence="1">
    <location>
        <begin position="6"/>
        <end position="30"/>
    </location>
</feature>
<sequence>MNPYMYYEIVISLLTILGFVIGLIMAKIYLAIHSRIINLENTINADNFKFIGSIIGMTIGYVGGVIYFLVDNFAS</sequence>
<protein>
    <submittedName>
        <fullName evidence="2">Uncharacterized protein</fullName>
    </submittedName>
</protein>
<reference evidence="2 3" key="1">
    <citation type="journal article" date="2011" name="Proc. Natl. Acad. Sci. U.S.A.">
        <title>Distant Mimivirus relative with a larger genome highlights the fundamental features of Megaviridae.</title>
        <authorList>
            <person name="Arslan D."/>
            <person name="Legendre M."/>
            <person name="Seltzer V."/>
            <person name="Abergel C."/>
            <person name="Claverie J.M."/>
        </authorList>
    </citation>
    <scope>NUCLEOTIDE SEQUENCE [LARGE SCALE GENOMIC DNA]</scope>
    <source>
        <strain evidence="2">Claverie Las Cruses</strain>
    </source>
</reference>
<evidence type="ECO:0000313" key="3">
    <source>
        <dbReference type="Proteomes" id="UP000202558"/>
    </source>
</evidence>
<accession>A0AAJ6ML27</accession>
<name>A0AAJ6ML27_9VIRU</name>
<dbReference type="Proteomes" id="UP000202558">
    <property type="component" value="Segment"/>
</dbReference>
<proteinExistence type="predicted"/>
<keyword evidence="1" id="KW-0472">Membrane</keyword>
<keyword evidence="3" id="KW-1185">Reference proteome</keyword>
<feature type="transmembrane region" description="Helical" evidence="1">
    <location>
        <begin position="50"/>
        <end position="70"/>
    </location>
</feature>
<gene>
    <name evidence="2" type="primary">mchi_799</name>
</gene>
<dbReference type="EMBL" id="JN258408">
    <property type="protein sequence ID" value="WUG43868.1"/>
    <property type="molecule type" value="Genomic_DNA"/>
</dbReference>
<keyword evidence="1" id="KW-1133">Transmembrane helix</keyword>